<gene>
    <name evidence="2" type="ORF">HK103_002703</name>
</gene>
<reference evidence="2" key="1">
    <citation type="submission" date="2020-05" db="EMBL/GenBank/DDBJ databases">
        <title>Phylogenomic resolution of chytrid fungi.</title>
        <authorList>
            <person name="Stajich J.E."/>
            <person name="Amses K."/>
            <person name="Simmons R."/>
            <person name="Seto K."/>
            <person name="Myers J."/>
            <person name="Bonds A."/>
            <person name="Quandt C.A."/>
            <person name="Barry K."/>
            <person name="Liu P."/>
            <person name="Grigoriev I."/>
            <person name="Longcore J.E."/>
            <person name="James T.Y."/>
        </authorList>
    </citation>
    <scope>NUCLEOTIDE SEQUENCE</scope>
    <source>
        <strain evidence="2">PLAUS21</strain>
    </source>
</reference>
<name>A0AAD5Y726_9FUNG</name>
<dbReference type="Proteomes" id="UP001210925">
    <property type="component" value="Unassembled WGS sequence"/>
</dbReference>
<evidence type="ECO:0000313" key="2">
    <source>
        <dbReference type="EMBL" id="KAJ3262289.1"/>
    </source>
</evidence>
<organism evidence="2 3">
    <name type="scientific">Boothiomyces macroporosus</name>
    <dbReference type="NCBI Taxonomy" id="261099"/>
    <lineage>
        <taxon>Eukaryota</taxon>
        <taxon>Fungi</taxon>
        <taxon>Fungi incertae sedis</taxon>
        <taxon>Chytridiomycota</taxon>
        <taxon>Chytridiomycota incertae sedis</taxon>
        <taxon>Chytridiomycetes</taxon>
        <taxon>Rhizophydiales</taxon>
        <taxon>Terramycetaceae</taxon>
        <taxon>Boothiomyces</taxon>
    </lineage>
</organism>
<dbReference type="AlphaFoldDB" id="A0AAD5Y726"/>
<feature type="transmembrane region" description="Helical" evidence="1">
    <location>
        <begin position="99"/>
        <end position="118"/>
    </location>
</feature>
<evidence type="ECO:0000313" key="3">
    <source>
        <dbReference type="Proteomes" id="UP001210925"/>
    </source>
</evidence>
<proteinExistence type="predicted"/>
<comment type="caution">
    <text evidence="2">The sequence shown here is derived from an EMBL/GenBank/DDBJ whole genome shotgun (WGS) entry which is preliminary data.</text>
</comment>
<keyword evidence="1" id="KW-0812">Transmembrane</keyword>
<protein>
    <submittedName>
        <fullName evidence="2">Uncharacterized protein</fullName>
    </submittedName>
</protein>
<accession>A0AAD5Y726</accession>
<keyword evidence="1" id="KW-1133">Transmembrane helix</keyword>
<keyword evidence="3" id="KW-1185">Reference proteome</keyword>
<sequence>MFYDGPLHEYYSEFLDIEGYEEQIEPEIQIEKDPEINVSPVVRNLHLEISQTRNEMNGFYQRRNELYFITRFVKETNHVYMKKDLIDCLEEMKRVWEAGLFTLIIWYFYNLLYSILYGRILFRASTKSVDDFKERNAITELHNTVRISKINCLHYLINSQHVISLHLFFTRKLLEQLKTELVYRFQLHLKLKVEYKLDVKNELLASIVFQMVNSIMQDDLESLKFKNFQLFKHLQNQSEAINEKKELELIHTNDTQDCNPELDIVNTETIQDNYEIEDKIEFNEMKNVLESLFTKPKAKVEKESVEYQSTSEPGLMNELVSALKQRSKKITVLE</sequence>
<evidence type="ECO:0000256" key="1">
    <source>
        <dbReference type="SAM" id="Phobius"/>
    </source>
</evidence>
<keyword evidence="1" id="KW-0472">Membrane</keyword>
<dbReference type="EMBL" id="JADGKB010000002">
    <property type="protein sequence ID" value="KAJ3262289.1"/>
    <property type="molecule type" value="Genomic_DNA"/>
</dbReference>